<evidence type="ECO:0000313" key="2">
    <source>
        <dbReference type="Proteomes" id="UP000023152"/>
    </source>
</evidence>
<proteinExistence type="predicted"/>
<organism evidence="1 2">
    <name type="scientific">Reticulomyxa filosa</name>
    <dbReference type="NCBI Taxonomy" id="46433"/>
    <lineage>
        <taxon>Eukaryota</taxon>
        <taxon>Sar</taxon>
        <taxon>Rhizaria</taxon>
        <taxon>Retaria</taxon>
        <taxon>Foraminifera</taxon>
        <taxon>Monothalamids</taxon>
        <taxon>Reticulomyxidae</taxon>
        <taxon>Reticulomyxa</taxon>
    </lineage>
</organism>
<accession>X6N0F3</accession>
<comment type="caution">
    <text evidence="1">The sequence shown here is derived from an EMBL/GenBank/DDBJ whole genome shotgun (WGS) entry which is preliminary data.</text>
</comment>
<reference evidence="1 2" key="1">
    <citation type="journal article" date="2013" name="Curr. Biol.">
        <title>The Genome of the Foraminiferan Reticulomyxa filosa.</title>
        <authorList>
            <person name="Glockner G."/>
            <person name="Hulsmann N."/>
            <person name="Schleicher M."/>
            <person name="Noegel A.A."/>
            <person name="Eichinger L."/>
            <person name="Gallinger C."/>
            <person name="Pawlowski J."/>
            <person name="Sierra R."/>
            <person name="Euteneuer U."/>
            <person name="Pillet L."/>
            <person name="Moustafa A."/>
            <person name="Platzer M."/>
            <person name="Groth M."/>
            <person name="Szafranski K."/>
            <person name="Schliwa M."/>
        </authorList>
    </citation>
    <scope>NUCLEOTIDE SEQUENCE [LARGE SCALE GENOMIC DNA]</scope>
</reference>
<dbReference type="OrthoDB" id="9990006at2759"/>
<dbReference type="Proteomes" id="UP000023152">
    <property type="component" value="Unassembled WGS sequence"/>
</dbReference>
<dbReference type="AlphaFoldDB" id="X6N0F3"/>
<protein>
    <submittedName>
        <fullName evidence="1">Uncharacterized protein</fullName>
    </submittedName>
</protein>
<evidence type="ECO:0000313" key="1">
    <source>
        <dbReference type="EMBL" id="ETO19541.1"/>
    </source>
</evidence>
<gene>
    <name evidence="1" type="ORF">RFI_17689</name>
</gene>
<name>X6N0F3_RETFI</name>
<dbReference type="EMBL" id="ASPP01013555">
    <property type="protein sequence ID" value="ETO19541.1"/>
    <property type="molecule type" value="Genomic_DNA"/>
</dbReference>
<keyword evidence="2" id="KW-1185">Reference proteome</keyword>
<sequence>MTLRQGVDHIADILQVRINFIFGADELIYVNCRPAISSKRNNENVLLHDIYKHLPQHHNWPYLNLLLIETISILKSHERREESEMELYCELKNVRLENIKEIKSGFFITHVKQSAWNAKVESEDEYTQIILLYNQYIQQTMQISAMWGHSIDLNLIFVAFVYCSNRDINETFKMLFEFEEWKIRYNNQQKYKEKRDEFVKRNCCNHNINLFCMFLSKRLKRRIDIELAVACSIANDLPFVENDKETLIYNDKRKQNKSIFFS</sequence>